<evidence type="ECO:0000256" key="1">
    <source>
        <dbReference type="SAM" id="MobiDB-lite"/>
    </source>
</evidence>
<feature type="compositionally biased region" description="Basic residues" evidence="1">
    <location>
        <begin position="99"/>
        <end position="155"/>
    </location>
</feature>
<evidence type="ECO:0000313" key="2">
    <source>
        <dbReference type="EnsemblMetazoa" id="MDOA015033-PB"/>
    </source>
</evidence>
<sequence>MCSIENHISMDHEKCPATENCESVGNTATEPQNLMVKWHKAMKTAYKAQILLQEHRNKKDNGKHKAKENESESETSSSSCDSEIEIISWHRRPLEEHHSRHHHNHHHGGRQRSRSRGHDRKRDRSRSRGRSRGHSRGHSRGRSRGHSRGHSRGRSRGYSATRDFPSGKSTICHTHLIENRLPLALTI</sequence>
<reference evidence="2" key="1">
    <citation type="submission" date="2020-05" db="UniProtKB">
        <authorList>
            <consortium name="EnsemblMetazoa"/>
        </authorList>
    </citation>
    <scope>IDENTIFICATION</scope>
    <source>
        <strain evidence="2">Aabys</strain>
    </source>
</reference>
<protein>
    <submittedName>
        <fullName evidence="2">Uncharacterized protein</fullName>
    </submittedName>
</protein>
<proteinExistence type="predicted"/>
<gene>
    <name evidence="2" type="primary">101897453</name>
</gene>
<feature type="region of interest" description="Disordered" evidence="1">
    <location>
        <begin position="96"/>
        <end position="169"/>
    </location>
</feature>
<feature type="region of interest" description="Disordered" evidence="1">
    <location>
        <begin position="54"/>
        <end position="82"/>
    </location>
</feature>
<name>A0A1I8NGX7_MUSDO</name>
<dbReference type="VEuPathDB" id="VectorBase:MDOA015033"/>
<dbReference type="AlphaFoldDB" id="A0A1I8NGX7"/>
<accession>A0A1I8NGX7</accession>
<organism evidence="2">
    <name type="scientific">Musca domestica</name>
    <name type="common">House fly</name>
    <dbReference type="NCBI Taxonomy" id="7370"/>
    <lineage>
        <taxon>Eukaryota</taxon>
        <taxon>Metazoa</taxon>
        <taxon>Ecdysozoa</taxon>
        <taxon>Arthropoda</taxon>
        <taxon>Hexapoda</taxon>
        <taxon>Insecta</taxon>
        <taxon>Pterygota</taxon>
        <taxon>Neoptera</taxon>
        <taxon>Endopterygota</taxon>
        <taxon>Diptera</taxon>
        <taxon>Brachycera</taxon>
        <taxon>Muscomorpha</taxon>
        <taxon>Muscoidea</taxon>
        <taxon>Muscidae</taxon>
        <taxon>Musca</taxon>
    </lineage>
</organism>
<dbReference type="EnsemblMetazoa" id="MDOA015033-RB">
    <property type="protein sequence ID" value="MDOA015033-PB"/>
    <property type="gene ID" value="MDOA015033"/>
</dbReference>